<dbReference type="PANTHER" id="PTHR12383">
    <property type="entry name" value="PROTEASE FAMILY S26 MITOCHONDRIAL INNER MEMBRANE PROTEASE-RELATED"/>
    <property type="match status" value="1"/>
</dbReference>
<keyword evidence="6" id="KW-0472">Membrane</keyword>
<evidence type="ECO:0000256" key="5">
    <source>
        <dbReference type="ARBA" id="ARBA00023128"/>
    </source>
</evidence>
<comment type="subcellular location">
    <subcellularLocation>
        <location evidence="1 9">Mitochondrion inner membrane</location>
    </subcellularLocation>
</comment>
<feature type="active site" evidence="8">
    <location>
        <position position="38"/>
    </location>
</feature>
<sequence length="168" mass="18420">MTIIATTRRSLSWALRIGCAVHVIHTFFYEISETQGESMLPTLNYSGDFVHTNKLCARGRGCQVGDMIVALKPTDPAQRVCKRITGMPGDIIAVDPSVDFKENRGKEPAYIKVPEGHCWVTGDNLSRSLDSRSYGVLPLGLVKGKIVAVNTRDGAFQWLGNSLKPAED</sequence>
<feature type="domain" description="Peptidase S26" evidence="10">
    <location>
        <begin position="106"/>
        <end position="148"/>
    </location>
</feature>
<dbReference type="RefSeq" id="XP_031850886.1">
    <property type="nucleotide sequence ID" value="XM_031994995.1"/>
</dbReference>
<dbReference type="GO" id="GO:0042720">
    <property type="term" value="C:mitochondrial inner membrane peptidase complex"/>
    <property type="evidence" value="ECO:0007669"/>
    <property type="project" value="TreeGrafter"/>
</dbReference>
<dbReference type="EC" id="3.4.21.-" evidence="9"/>
<dbReference type="InterPro" id="IPR052064">
    <property type="entry name" value="Mito_IMP1_subunit"/>
</dbReference>
<keyword evidence="4 9" id="KW-0378">Hydrolase</keyword>
<dbReference type="OrthoDB" id="308440at2759"/>
<dbReference type="GO" id="GO:0006627">
    <property type="term" value="P:protein processing involved in protein targeting to mitochondrion"/>
    <property type="evidence" value="ECO:0007669"/>
    <property type="project" value="TreeGrafter"/>
</dbReference>
<dbReference type="AlphaFoldDB" id="A0A5E8AZ41"/>
<feature type="domain" description="Peptidase S26" evidence="10">
    <location>
        <begin position="13"/>
        <end position="94"/>
    </location>
</feature>
<evidence type="ECO:0000313" key="12">
    <source>
        <dbReference type="Proteomes" id="UP000398389"/>
    </source>
</evidence>
<evidence type="ECO:0000256" key="8">
    <source>
        <dbReference type="PIRSR" id="PIRSR600223-1"/>
    </source>
</evidence>
<evidence type="ECO:0000256" key="4">
    <source>
        <dbReference type="ARBA" id="ARBA00022801"/>
    </source>
</evidence>
<dbReference type="InterPro" id="IPR019533">
    <property type="entry name" value="Peptidase_S26"/>
</dbReference>
<evidence type="ECO:0000256" key="1">
    <source>
        <dbReference type="ARBA" id="ARBA00004273"/>
    </source>
</evidence>
<dbReference type="EMBL" id="CABVLU010000001">
    <property type="protein sequence ID" value="VVT44038.1"/>
    <property type="molecule type" value="Genomic_DNA"/>
</dbReference>
<dbReference type="Pfam" id="PF10502">
    <property type="entry name" value="Peptidase_S26"/>
    <property type="match status" value="2"/>
</dbReference>
<dbReference type="GeneID" id="43579095"/>
<dbReference type="PANTHER" id="PTHR12383:SF16">
    <property type="entry name" value="MITOCHONDRIAL INNER MEMBRANE PROTEASE SUBUNIT 1"/>
    <property type="match status" value="1"/>
</dbReference>
<dbReference type="CDD" id="cd06530">
    <property type="entry name" value="S26_SPase_I"/>
    <property type="match status" value="1"/>
</dbReference>
<dbReference type="PROSITE" id="PS00501">
    <property type="entry name" value="SPASE_I_1"/>
    <property type="match status" value="1"/>
</dbReference>
<dbReference type="PRINTS" id="PR00727">
    <property type="entry name" value="LEADERPTASE"/>
</dbReference>
<dbReference type="GO" id="GO:0004252">
    <property type="term" value="F:serine-type endopeptidase activity"/>
    <property type="evidence" value="ECO:0007669"/>
    <property type="project" value="InterPro"/>
</dbReference>
<dbReference type="PROSITE" id="PS00760">
    <property type="entry name" value="SPASE_I_2"/>
    <property type="match status" value="1"/>
</dbReference>
<name>A0A5E8AZ41_9ASCO</name>
<keyword evidence="3 9" id="KW-0999">Mitochondrion inner membrane</keyword>
<dbReference type="InterPro" id="IPR000223">
    <property type="entry name" value="Pept_S26A_signal_pept_1"/>
</dbReference>
<dbReference type="InterPro" id="IPR036286">
    <property type="entry name" value="LexA/Signal_pep-like_sf"/>
</dbReference>
<accession>A0A5E8AZ41</accession>
<keyword evidence="5 9" id="KW-0496">Mitochondrion</keyword>
<protein>
    <recommendedName>
        <fullName evidence="9">Mitochondrial inner membrane protease subunit</fullName>
        <ecNumber evidence="9">3.4.21.-</ecNumber>
    </recommendedName>
</protein>
<dbReference type="InterPro" id="IPR019757">
    <property type="entry name" value="Pept_S26A_signal_pept_1_Lys-AS"/>
</dbReference>
<dbReference type="NCBIfam" id="TIGR02227">
    <property type="entry name" value="sigpep_I_bact"/>
    <property type="match status" value="1"/>
</dbReference>
<dbReference type="SUPFAM" id="SSF51306">
    <property type="entry name" value="LexA/Signal peptidase"/>
    <property type="match status" value="1"/>
</dbReference>
<reference evidence="11 12" key="1">
    <citation type="submission" date="2019-09" db="EMBL/GenBank/DDBJ databases">
        <authorList>
            <person name="Brejova B."/>
        </authorList>
    </citation>
    <scope>NUCLEOTIDE SEQUENCE [LARGE SCALE GENOMIC DNA]</scope>
</reference>
<evidence type="ECO:0000256" key="6">
    <source>
        <dbReference type="ARBA" id="ARBA00023136"/>
    </source>
</evidence>
<keyword evidence="12" id="KW-1185">Reference proteome</keyword>
<evidence type="ECO:0000256" key="9">
    <source>
        <dbReference type="RuleBase" id="RU362041"/>
    </source>
</evidence>
<evidence type="ECO:0000256" key="7">
    <source>
        <dbReference type="ARBA" id="ARBA00038445"/>
    </source>
</evidence>
<comment type="similarity">
    <text evidence="7">Belongs to the peptidase S26 family. IMP1 subfamily.</text>
</comment>
<proteinExistence type="inferred from homology"/>
<evidence type="ECO:0000259" key="10">
    <source>
        <dbReference type="Pfam" id="PF10502"/>
    </source>
</evidence>
<evidence type="ECO:0000256" key="2">
    <source>
        <dbReference type="ARBA" id="ARBA00022670"/>
    </source>
</evidence>
<gene>
    <name evidence="11" type="ORF">SAPINGB_P000271</name>
</gene>
<dbReference type="Proteomes" id="UP000398389">
    <property type="component" value="Unassembled WGS sequence"/>
</dbReference>
<dbReference type="GO" id="GO:0006465">
    <property type="term" value="P:signal peptide processing"/>
    <property type="evidence" value="ECO:0007669"/>
    <property type="project" value="InterPro"/>
</dbReference>
<evidence type="ECO:0000256" key="3">
    <source>
        <dbReference type="ARBA" id="ARBA00022792"/>
    </source>
</evidence>
<keyword evidence="2 9" id="KW-0645">Protease</keyword>
<feature type="active site" evidence="8">
    <location>
        <position position="82"/>
    </location>
</feature>
<evidence type="ECO:0000313" key="11">
    <source>
        <dbReference type="EMBL" id="VVT44038.1"/>
    </source>
</evidence>
<dbReference type="InterPro" id="IPR019756">
    <property type="entry name" value="Pept_S26A_signal_pept_1_Ser-AS"/>
</dbReference>
<organism evidence="11 12">
    <name type="scientific">Magnusiomyces paraingens</name>
    <dbReference type="NCBI Taxonomy" id="2606893"/>
    <lineage>
        <taxon>Eukaryota</taxon>
        <taxon>Fungi</taxon>
        <taxon>Dikarya</taxon>
        <taxon>Ascomycota</taxon>
        <taxon>Saccharomycotina</taxon>
        <taxon>Dipodascomycetes</taxon>
        <taxon>Dipodascales</taxon>
        <taxon>Dipodascaceae</taxon>
        <taxon>Magnusiomyces</taxon>
    </lineage>
</organism>
<dbReference type="Gene3D" id="2.10.109.10">
    <property type="entry name" value="Umud Fragment, subunit A"/>
    <property type="match status" value="1"/>
</dbReference>